<evidence type="ECO:0000313" key="1">
    <source>
        <dbReference type="EMBL" id="CAH1535314.1"/>
    </source>
</evidence>
<proteinExistence type="predicted"/>
<comment type="caution">
    <text evidence="1">The sequence shown here is derived from an EMBL/GenBank/DDBJ whole genome shotgun (WGS) entry which is preliminary data.</text>
</comment>
<protein>
    <submittedName>
        <fullName evidence="1">Uncharacterized protein</fullName>
    </submittedName>
</protein>
<dbReference type="Proteomes" id="UP001295420">
    <property type="component" value="Unassembled WGS sequence"/>
</dbReference>
<accession>A0AAU9Q9G3</accession>
<reference evidence="1" key="1">
    <citation type="submission" date="2022-01" db="EMBL/GenBank/DDBJ databases">
        <authorList>
            <person name="Lagorce A."/>
        </authorList>
    </citation>
    <scope>NUCLEOTIDE SEQUENCE</scope>
    <source>
        <strain evidence="1">Th15_F1_D04</strain>
    </source>
</reference>
<dbReference type="AlphaFoldDB" id="A0AAU9Q9G3"/>
<evidence type="ECO:0000313" key="2">
    <source>
        <dbReference type="Proteomes" id="UP001295420"/>
    </source>
</evidence>
<name>A0AAU9Q9G3_9VIBR</name>
<dbReference type="EMBL" id="CAKMTQ010000034">
    <property type="protein sequence ID" value="CAH1535314.1"/>
    <property type="molecule type" value="Genomic_DNA"/>
</dbReference>
<sequence>MEVISDSNLTITLNSKTIKVAITTYNSFSVKDCSIINGKTFTK</sequence>
<gene>
    <name evidence="1" type="ORF">THF1D04_40152</name>
</gene>
<organism evidence="1 2">
    <name type="scientific">Vibrio owensii</name>
    <dbReference type="NCBI Taxonomy" id="696485"/>
    <lineage>
        <taxon>Bacteria</taxon>
        <taxon>Pseudomonadati</taxon>
        <taxon>Pseudomonadota</taxon>
        <taxon>Gammaproteobacteria</taxon>
        <taxon>Vibrionales</taxon>
        <taxon>Vibrionaceae</taxon>
        <taxon>Vibrio</taxon>
    </lineage>
</organism>